<evidence type="ECO:0000313" key="2">
    <source>
        <dbReference type="Proteomes" id="UP000324800"/>
    </source>
</evidence>
<dbReference type="EMBL" id="SNRW01000193">
    <property type="protein sequence ID" value="KAA6402744.1"/>
    <property type="molecule type" value="Genomic_DNA"/>
</dbReference>
<name>A0A5J4X6E6_9EUKA</name>
<evidence type="ECO:0000313" key="1">
    <source>
        <dbReference type="EMBL" id="KAA6402744.1"/>
    </source>
</evidence>
<sequence>MQQRQKLIFFDSQGTLQWALPEKVFKQQKRSNNLVFLQEQGPLAYDEDMKALLVLAFMPRPEIEAFLADQGFVPPTFDMGDPSFIEKLRCTQITHVGQANGAL</sequence>
<dbReference type="AlphaFoldDB" id="A0A5J4X6E6"/>
<accession>A0A5J4X6E6</accession>
<comment type="caution">
    <text evidence="1">The sequence shown here is derived from an EMBL/GenBank/DDBJ whole genome shotgun (WGS) entry which is preliminary data.</text>
</comment>
<organism evidence="1 2">
    <name type="scientific">Streblomastix strix</name>
    <dbReference type="NCBI Taxonomy" id="222440"/>
    <lineage>
        <taxon>Eukaryota</taxon>
        <taxon>Metamonada</taxon>
        <taxon>Preaxostyla</taxon>
        <taxon>Oxymonadida</taxon>
        <taxon>Streblomastigidae</taxon>
        <taxon>Streblomastix</taxon>
    </lineage>
</organism>
<gene>
    <name evidence="1" type="ORF">EZS28_001735</name>
</gene>
<proteinExistence type="predicted"/>
<dbReference type="Proteomes" id="UP000324800">
    <property type="component" value="Unassembled WGS sequence"/>
</dbReference>
<reference evidence="1 2" key="1">
    <citation type="submission" date="2019-03" db="EMBL/GenBank/DDBJ databases">
        <title>Single cell metagenomics reveals metabolic interactions within the superorganism composed of flagellate Streblomastix strix and complex community of Bacteroidetes bacteria on its surface.</title>
        <authorList>
            <person name="Treitli S.C."/>
            <person name="Kolisko M."/>
            <person name="Husnik F."/>
            <person name="Keeling P."/>
            <person name="Hampl V."/>
        </authorList>
    </citation>
    <scope>NUCLEOTIDE SEQUENCE [LARGE SCALE GENOMIC DNA]</scope>
    <source>
        <strain evidence="1">ST1C</strain>
    </source>
</reference>
<protein>
    <submittedName>
        <fullName evidence="1">Uncharacterized protein</fullName>
    </submittedName>
</protein>